<dbReference type="Proteomes" id="UP000464658">
    <property type="component" value="Chromosome"/>
</dbReference>
<dbReference type="GO" id="GO:0008703">
    <property type="term" value="F:5-amino-6-(5-phosphoribosylamino)uracil reductase activity"/>
    <property type="evidence" value="ECO:0007669"/>
    <property type="project" value="InterPro"/>
</dbReference>
<dbReference type="SUPFAM" id="SSF53597">
    <property type="entry name" value="Dihydrofolate reductase-like"/>
    <property type="match status" value="1"/>
</dbReference>
<dbReference type="Pfam" id="PF01872">
    <property type="entry name" value="RibD_C"/>
    <property type="match status" value="1"/>
</dbReference>
<protein>
    <recommendedName>
        <fullName evidence="1">Bacterial bifunctional deaminase-reductase C-terminal domain-containing protein</fullName>
    </recommendedName>
</protein>
<proteinExistence type="predicted"/>
<dbReference type="GO" id="GO:0009231">
    <property type="term" value="P:riboflavin biosynthetic process"/>
    <property type="evidence" value="ECO:0007669"/>
    <property type="project" value="InterPro"/>
</dbReference>
<accession>A0A5S9M4A4</accession>
<organism evidence="2 3">
    <name type="scientific">Bacillus safensis</name>
    <dbReference type="NCBI Taxonomy" id="561879"/>
    <lineage>
        <taxon>Bacteria</taxon>
        <taxon>Bacillati</taxon>
        <taxon>Bacillota</taxon>
        <taxon>Bacilli</taxon>
        <taxon>Bacillales</taxon>
        <taxon>Bacillaceae</taxon>
        <taxon>Bacillus</taxon>
    </lineage>
</organism>
<dbReference type="AlphaFoldDB" id="A0A5S9M4A4"/>
<evidence type="ECO:0000313" key="2">
    <source>
        <dbReference type="EMBL" id="BBP87781.1"/>
    </source>
</evidence>
<feature type="domain" description="Bacterial bifunctional deaminase-reductase C-terminal" evidence="1">
    <location>
        <begin position="1"/>
        <end position="73"/>
    </location>
</feature>
<dbReference type="Gene3D" id="3.40.430.10">
    <property type="entry name" value="Dihydrofolate Reductase, subunit A"/>
    <property type="match status" value="1"/>
</dbReference>
<gene>
    <name evidence="2" type="ORF">BsIDN1_13990</name>
</gene>
<name>A0A5S9M4A4_BACIA</name>
<reference evidence="2 3" key="1">
    <citation type="submission" date="2019-12" db="EMBL/GenBank/DDBJ databases">
        <title>Full genome sequence of a Bacillus safensis strain isolated from commercially available natto in Indonesia.</title>
        <authorList>
            <person name="Yoshida M."/>
            <person name="Uomi M."/>
            <person name="Waturangi D."/>
            <person name="Ekaputri J.J."/>
            <person name="Setiamarga D.H.E."/>
        </authorList>
    </citation>
    <scope>NUCLEOTIDE SEQUENCE [LARGE SCALE GENOMIC DNA]</scope>
    <source>
        <strain evidence="2 3">IDN1</strain>
    </source>
</reference>
<sequence length="100" mass="11471">MQQLRQEADAVITGVETIIQDDAGLIVKDSFVTQPIRVILDSTLRIPLHAKCLNDHMAETIICTSNKYDQKKNTINWCKKDIKYLSQAEKIGQIFMRCYV</sequence>
<dbReference type="InterPro" id="IPR002734">
    <property type="entry name" value="RibDG_C"/>
</dbReference>
<dbReference type="InterPro" id="IPR024072">
    <property type="entry name" value="DHFR-like_dom_sf"/>
</dbReference>
<evidence type="ECO:0000313" key="3">
    <source>
        <dbReference type="Proteomes" id="UP000464658"/>
    </source>
</evidence>
<evidence type="ECO:0000259" key="1">
    <source>
        <dbReference type="Pfam" id="PF01872"/>
    </source>
</evidence>
<dbReference type="EMBL" id="AP021906">
    <property type="protein sequence ID" value="BBP87781.1"/>
    <property type="molecule type" value="Genomic_DNA"/>
</dbReference>